<keyword evidence="5" id="KW-1185">Reference proteome</keyword>
<dbReference type="InterPro" id="IPR046947">
    <property type="entry name" value="LytR-like"/>
</dbReference>
<dbReference type="Proteomes" id="UP000288227">
    <property type="component" value="Unassembled WGS sequence"/>
</dbReference>
<dbReference type="PROSITE" id="PS50110">
    <property type="entry name" value="RESPONSE_REGULATORY"/>
    <property type="match status" value="1"/>
</dbReference>
<accession>A0A401UA27</accession>
<dbReference type="Gene3D" id="2.40.50.1020">
    <property type="entry name" value="LytTr DNA-binding domain"/>
    <property type="match status" value="1"/>
</dbReference>
<dbReference type="InterPro" id="IPR001789">
    <property type="entry name" value="Sig_transdc_resp-reg_receiver"/>
</dbReference>
<dbReference type="InterPro" id="IPR011006">
    <property type="entry name" value="CheY-like_superfamily"/>
</dbReference>
<dbReference type="PANTHER" id="PTHR37299">
    <property type="entry name" value="TRANSCRIPTIONAL REGULATOR-RELATED"/>
    <property type="match status" value="1"/>
</dbReference>
<dbReference type="RefSeq" id="WP_127122406.1">
    <property type="nucleotide sequence ID" value="NZ_BHXQ01000003.1"/>
</dbReference>
<organism evidence="4 5">
    <name type="scientific">Chryseotalea sanaruensis</name>
    <dbReference type="NCBI Taxonomy" id="2482724"/>
    <lineage>
        <taxon>Bacteria</taxon>
        <taxon>Pseudomonadati</taxon>
        <taxon>Bacteroidota</taxon>
        <taxon>Cytophagia</taxon>
        <taxon>Cytophagales</taxon>
        <taxon>Chryseotaleaceae</taxon>
        <taxon>Chryseotalea</taxon>
    </lineage>
</organism>
<dbReference type="GO" id="GO:0000156">
    <property type="term" value="F:phosphorelay response regulator activity"/>
    <property type="evidence" value="ECO:0007669"/>
    <property type="project" value="InterPro"/>
</dbReference>
<proteinExistence type="predicted"/>
<feature type="modified residue" description="4-aspartylphosphate" evidence="1">
    <location>
        <position position="55"/>
    </location>
</feature>
<feature type="domain" description="HTH LytTR-type" evidence="3">
    <location>
        <begin position="134"/>
        <end position="238"/>
    </location>
</feature>
<dbReference type="PANTHER" id="PTHR37299:SF1">
    <property type="entry name" value="STAGE 0 SPORULATION PROTEIN A HOMOLOG"/>
    <property type="match status" value="1"/>
</dbReference>
<dbReference type="PROSITE" id="PS50930">
    <property type="entry name" value="HTH_LYTTR"/>
    <property type="match status" value="1"/>
</dbReference>
<evidence type="ECO:0000259" key="3">
    <source>
        <dbReference type="PROSITE" id="PS50930"/>
    </source>
</evidence>
<protein>
    <submittedName>
        <fullName evidence="4">DNA-binding response regulator</fullName>
    </submittedName>
</protein>
<evidence type="ECO:0000313" key="4">
    <source>
        <dbReference type="EMBL" id="GCC51756.1"/>
    </source>
</evidence>
<dbReference type="SUPFAM" id="SSF52172">
    <property type="entry name" value="CheY-like"/>
    <property type="match status" value="1"/>
</dbReference>
<evidence type="ECO:0000259" key="2">
    <source>
        <dbReference type="PROSITE" id="PS50110"/>
    </source>
</evidence>
<reference evidence="4 5" key="1">
    <citation type="submission" date="2018-11" db="EMBL/GenBank/DDBJ databases">
        <title>Chryseotalea sanarue gen. nov., sp., nov., a member of the family Cytophagaceae, isolated from a brackish lake in Hamamatsu Japan.</title>
        <authorList>
            <person name="Maejima Y."/>
            <person name="Iino T."/>
            <person name="Muraguchi Y."/>
            <person name="Fukuda K."/>
            <person name="Ohkuma M."/>
            <person name="Moriuchi R."/>
            <person name="Dohra H."/>
            <person name="Kimbara K."/>
            <person name="Shintani M."/>
        </authorList>
    </citation>
    <scope>NUCLEOTIDE SEQUENCE [LARGE SCALE GENOMIC DNA]</scope>
    <source>
        <strain evidence="4 5">Ys</strain>
    </source>
</reference>
<dbReference type="InterPro" id="IPR007492">
    <property type="entry name" value="LytTR_DNA-bd_dom"/>
</dbReference>
<dbReference type="SMART" id="SM00850">
    <property type="entry name" value="LytTR"/>
    <property type="match status" value="1"/>
</dbReference>
<dbReference type="Pfam" id="PF04397">
    <property type="entry name" value="LytTR"/>
    <property type="match status" value="1"/>
</dbReference>
<dbReference type="Pfam" id="PF00072">
    <property type="entry name" value="Response_reg"/>
    <property type="match status" value="1"/>
</dbReference>
<keyword evidence="4" id="KW-0238">DNA-binding</keyword>
<dbReference type="SMART" id="SM00448">
    <property type="entry name" value="REC"/>
    <property type="match status" value="1"/>
</dbReference>
<dbReference type="Gene3D" id="3.40.50.2300">
    <property type="match status" value="1"/>
</dbReference>
<evidence type="ECO:0000256" key="1">
    <source>
        <dbReference type="PROSITE-ProRule" id="PRU00169"/>
    </source>
</evidence>
<keyword evidence="1" id="KW-0597">Phosphoprotein</keyword>
<gene>
    <name evidence="4" type="ORF">SanaruYs_19850</name>
</gene>
<comment type="caution">
    <text evidence="4">The sequence shown here is derived from an EMBL/GenBank/DDBJ whole genome shotgun (WGS) entry which is preliminary data.</text>
</comment>
<dbReference type="OrthoDB" id="1646880at2"/>
<dbReference type="AlphaFoldDB" id="A0A401UA27"/>
<evidence type="ECO:0000313" key="5">
    <source>
        <dbReference type="Proteomes" id="UP000288227"/>
    </source>
</evidence>
<dbReference type="EMBL" id="BHXQ01000003">
    <property type="protein sequence ID" value="GCC51756.1"/>
    <property type="molecule type" value="Genomic_DNA"/>
</dbReference>
<sequence length="238" mass="27800">MKIKVALLDDEALAIEELKSMLNVYDFIEVVATFTNPQEALDKLPDMEVNLVFLDIHMPDMSGFDWLEKLDHSPEVIFVTAYDQFALRAFEVSALDYILKPVNTERLSEALERVKKRLSPDAVEDSKLSIEKRIFIKDGEQCFFVPLSDIFLLESVGNYVRVHYQDKKPLLHKSLNYMEERLPEEFFFRANRQHIINVNYIANINPYFNSTLQLELRSGIKIDISQRQSVRFKDKMSV</sequence>
<feature type="domain" description="Response regulatory" evidence="2">
    <location>
        <begin position="4"/>
        <end position="115"/>
    </location>
</feature>
<name>A0A401UA27_9BACT</name>
<dbReference type="GO" id="GO:0003677">
    <property type="term" value="F:DNA binding"/>
    <property type="evidence" value="ECO:0007669"/>
    <property type="project" value="UniProtKB-KW"/>
</dbReference>